<gene>
    <name evidence="1" type="ORF">FJU30_20785</name>
</gene>
<protein>
    <submittedName>
        <fullName evidence="1">Uncharacterized protein</fullName>
    </submittedName>
</protein>
<sequence length="66" mass="7379">MDPRFFTCWPNAARAGLSRMDVRHARLLEIKTGRNGAAAAAHNIVARCISSPYTTCDLFVKKKKED</sequence>
<reference evidence="1 2" key="1">
    <citation type="submission" date="2019-09" db="EMBL/GenBank/DDBJ databases">
        <authorList>
            <person name="Li Y."/>
        </authorList>
    </citation>
    <scope>NUCLEOTIDE SEQUENCE [LARGE SCALE GENOMIC DNA]</scope>
    <source>
        <strain evidence="1 2">L3-3HA</strain>
    </source>
</reference>
<evidence type="ECO:0000313" key="1">
    <source>
        <dbReference type="EMBL" id="KAA8996645.1"/>
    </source>
</evidence>
<proteinExistence type="predicted"/>
<name>A0A5J5FTI8_9GAMM</name>
<keyword evidence="2" id="KW-1185">Reference proteome</keyword>
<organism evidence="1 2">
    <name type="scientific">Affinibrenneria salicis</name>
    <dbReference type="NCBI Taxonomy" id="2590031"/>
    <lineage>
        <taxon>Bacteria</taxon>
        <taxon>Pseudomonadati</taxon>
        <taxon>Pseudomonadota</taxon>
        <taxon>Gammaproteobacteria</taxon>
        <taxon>Enterobacterales</taxon>
        <taxon>Pectobacteriaceae</taxon>
        <taxon>Affinibrenneria</taxon>
    </lineage>
</organism>
<dbReference type="EMBL" id="VYKJ01000013">
    <property type="protein sequence ID" value="KAA8996645.1"/>
    <property type="molecule type" value="Genomic_DNA"/>
</dbReference>
<accession>A0A5J5FTI8</accession>
<comment type="caution">
    <text evidence="1">The sequence shown here is derived from an EMBL/GenBank/DDBJ whole genome shotgun (WGS) entry which is preliminary data.</text>
</comment>
<dbReference type="Proteomes" id="UP000335415">
    <property type="component" value="Unassembled WGS sequence"/>
</dbReference>
<evidence type="ECO:0000313" key="2">
    <source>
        <dbReference type="Proteomes" id="UP000335415"/>
    </source>
</evidence>
<dbReference type="AlphaFoldDB" id="A0A5J5FTI8"/>